<comment type="caution">
    <text evidence="2">The sequence shown here is derived from an EMBL/GenBank/DDBJ whole genome shotgun (WGS) entry which is preliminary data.</text>
</comment>
<dbReference type="GO" id="GO:0090313">
    <property type="term" value="P:regulation of protein targeting to membrane"/>
    <property type="evidence" value="ECO:0007669"/>
    <property type="project" value="TreeGrafter"/>
</dbReference>
<dbReference type="Proteomes" id="UP000446658">
    <property type="component" value="Unassembled WGS sequence"/>
</dbReference>
<sequence length="525" mass="55767">MAGRQRLAGGYQLGLAGRCGAGAGQECRQPMGAGHWPPAGGGRYPSPTMEHGAGDQQSPSERRQWPAAVCGAAGAGQCRSFRLVAGALAVVRVPSGGPATVGGAQPSGPVELGAFCRRCQWPGQAGSLSKKSELPKLLVQEFAIQQGQVQLSDQLGGAHERFNLSPVNFRLTDLSTLPENGAYTLHAVLADGAQFDWKGSLRLQPLQSSGEARVRGFRLASIWDYVKPQFAVAPPKGELALQARYQFDLSGKQAQLTVAPFAAKLNHLQLTAPSSGSVIRLPQLALNNGHFDLQRHAVNLGQVTLSGAQIALQRQSNGLIDWQAALPPSKPTAPSPAATPAAPWSVQLPSLRLENWALDYTDHGFAQPLQVNGRLPLLTAQMALTPKTGLQLKDVTVALADWQLGAQHAKPVVTLQQAHLAASQFSLQQHTLQPGKLSLSGLEVLAERNRQGRINLQQLLQPAGAVRPAVAKAVGNAKAAPAWKLHYPPLELTDSRLQWNDASPAQPVKLALEAVSATLEVPEHQ</sequence>
<dbReference type="InterPro" id="IPR008023">
    <property type="entry name" value="DUF748"/>
</dbReference>
<dbReference type="PANTHER" id="PTHR30441">
    <property type="entry name" value="DUF748 DOMAIN-CONTAINING PROTEIN"/>
    <property type="match status" value="1"/>
</dbReference>
<dbReference type="GO" id="GO:0005886">
    <property type="term" value="C:plasma membrane"/>
    <property type="evidence" value="ECO:0007669"/>
    <property type="project" value="TreeGrafter"/>
</dbReference>
<dbReference type="InterPro" id="IPR052894">
    <property type="entry name" value="AsmA-related"/>
</dbReference>
<dbReference type="EMBL" id="WLYX01000001">
    <property type="protein sequence ID" value="MTD32683.1"/>
    <property type="molecule type" value="Genomic_DNA"/>
</dbReference>
<reference evidence="2 3" key="1">
    <citation type="submission" date="2019-11" db="EMBL/GenBank/DDBJ databases">
        <title>Draft genome sequence of Paludibacterium sp. dN18-1.</title>
        <authorList>
            <person name="Im W.-T."/>
        </authorList>
    </citation>
    <scope>NUCLEOTIDE SEQUENCE [LARGE SCALE GENOMIC DNA]</scope>
    <source>
        <strain evidence="3">dN 18-1</strain>
    </source>
</reference>
<protein>
    <submittedName>
        <fullName evidence="2">DUF748 domain-containing protein</fullName>
    </submittedName>
</protein>
<gene>
    <name evidence="2" type="ORF">GKE73_03325</name>
</gene>
<dbReference type="Pfam" id="PF05359">
    <property type="entry name" value="DUF748"/>
    <property type="match status" value="1"/>
</dbReference>
<evidence type="ECO:0000313" key="3">
    <source>
        <dbReference type="Proteomes" id="UP000446658"/>
    </source>
</evidence>
<dbReference type="PANTHER" id="PTHR30441:SF8">
    <property type="entry name" value="DUF748 DOMAIN-CONTAINING PROTEIN"/>
    <property type="match status" value="1"/>
</dbReference>
<evidence type="ECO:0000256" key="1">
    <source>
        <dbReference type="SAM" id="MobiDB-lite"/>
    </source>
</evidence>
<organism evidence="2 3">
    <name type="scientific">Paludibacterium denitrificans</name>
    <dbReference type="NCBI Taxonomy" id="2675226"/>
    <lineage>
        <taxon>Bacteria</taxon>
        <taxon>Pseudomonadati</taxon>
        <taxon>Pseudomonadota</taxon>
        <taxon>Betaproteobacteria</taxon>
        <taxon>Neisseriales</taxon>
        <taxon>Chromobacteriaceae</taxon>
        <taxon>Paludibacterium</taxon>
    </lineage>
</organism>
<dbReference type="AlphaFoldDB" id="A0A844G8M7"/>
<accession>A0A844G8M7</accession>
<keyword evidence="3" id="KW-1185">Reference proteome</keyword>
<name>A0A844G8M7_9NEIS</name>
<proteinExistence type="predicted"/>
<feature type="region of interest" description="Disordered" evidence="1">
    <location>
        <begin position="30"/>
        <end position="64"/>
    </location>
</feature>
<evidence type="ECO:0000313" key="2">
    <source>
        <dbReference type="EMBL" id="MTD32683.1"/>
    </source>
</evidence>